<evidence type="ECO:0000259" key="12">
    <source>
        <dbReference type="PROSITE" id="PS50885"/>
    </source>
</evidence>
<keyword evidence="8" id="KW-0807">Transducer</keyword>
<keyword evidence="6 10" id="KW-0472">Membrane</keyword>
<feature type="domain" description="Methyl-accepting transducer" evidence="11">
    <location>
        <begin position="361"/>
        <end position="576"/>
    </location>
</feature>
<proteinExistence type="inferred from homology"/>
<sequence>MKLSKIGIGQRLIAILAVLMVILVTFFLVNVNLGTKEMTLSIVEKTLSQNARSSTDLVDTWLADQMLFLGLASTNPMVVAAADGGDWGPATEWLKSAKNNDPMLESLFVHDAEGNSVVTTNTGGRGKNYRSRGYYKAIIGSGEDSFISELSLSPVSKKPRIALVKAVKKDGRTIGYVGMSVLAEGFAKHLLSIKVGESGYCFLYDTAGRILAHPDKDLIFKDLSKYDFIQAGIRKKDGFIEYEWQGAVKYMAFGEVKKTGWIVALSGTRADFLIEADAMQMQLLIVGVVSLVVILLLTFFITRRLVTQPLAVIVEKSEAVSRGDLSVDLSGKFSGELARLRDAFSSMVENLHEVVGNIHSGSENVASGSEELTATAETLAQGANTQATGVERLSSSVEQMSSSINNNATNAQETESLAQQAAKDAQAGGEAVAQAVAAMSDIAEKISIIEEIARQTNLLALNAAIEAARAGEHGKGFAVVAAEVRKLAERSGVAASEISELSSSSMDVADTAGKMLEKLVPDIQKTAELIQEISAATSEQNTGAGEISTAIQDLDQVVQQNAAASEETSSTAEELSSQAMQLQQIVSYFQLKDNPISSGRSHVTAYEQKPSLGSAPAAPSTPSAMLEAGVETDEGFERF</sequence>
<evidence type="ECO:0000256" key="5">
    <source>
        <dbReference type="ARBA" id="ARBA00022989"/>
    </source>
</evidence>
<dbReference type="EMBL" id="AP026709">
    <property type="protein sequence ID" value="BDQ38477.1"/>
    <property type="molecule type" value="Genomic_DNA"/>
</dbReference>
<dbReference type="SMART" id="SM00304">
    <property type="entry name" value="HAMP"/>
    <property type="match status" value="1"/>
</dbReference>
<keyword evidence="2" id="KW-1003">Cell membrane</keyword>
<evidence type="ECO:0008006" key="15">
    <source>
        <dbReference type="Google" id="ProtNLM"/>
    </source>
</evidence>
<dbReference type="Pfam" id="PF00672">
    <property type="entry name" value="HAMP"/>
    <property type="match status" value="1"/>
</dbReference>
<evidence type="ECO:0000256" key="8">
    <source>
        <dbReference type="PROSITE-ProRule" id="PRU00284"/>
    </source>
</evidence>
<dbReference type="CDD" id="cd12914">
    <property type="entry name" value="PDC1_DGC_like"/>
    <property type="match status" value="1"/>
</dbReference>
<dbReference type="Pfam" id="PF02743">
    <property type="entry name" value="dCache_1"/>
    <property type="match status" value="1"/>
</dbReference>
<evidence type="ECO:0000256" key="10">
    <source>
        <dbReference type="SAM" id="Phobius"/>
    </source>
</evidence>
<dbReference type="PANTHER" id="PTHR43531:SF11">
    <property type="entry name" value="METHYL-ACCEPTING CHEMOTAXIS PROTEIN 3"/>
    <property type="match status" value="1"/>
</dbReference>
<organism evidence="13 14">
    <name type="scientific">Pseudodesulfovibrio nedwellii</name>
    <dbReference type="NCBI Taxonomy" id="2973072"/>
    <lineage>
        <taxon>Bacteria</taxon>
        <taxon>Pseudomonadati</taxon>
        <taxon>Thermodesulfobacteriota</taxon>
        <taxon>Desulfovibrionia</taxon>
        <taxon>Desulfovibrionales</taxon>
        <taxon>Desulfovibrionaceae</taxon>
    </lineage>
</organism>
<feature type="domain" description="HAMP" evidence="12">
    <location>
        <begin position="304"/>
        <end position="356"/>
    </location>
</feature>
<feature type="region of interest" description="Disordered" evidence="9">
    <location>
        <begin position="603"/>
        <end position="639"/>
    </location>
</feature>
<keyword evidence="14" id="KW-1185">Reference proteome</keyword>
<dbReference type="Gene3D" id="1.10.287.950">
    <property type="entry name" value="Methyl-accepting chemotaxis protein"/>
    <property type="match status" value="1"/>
</dbReference>
<evidence type="ECO:0000256" key="4">
    <source>
        <dbReference type="ARBA" id="ARBA00022692"/>
    </source>
</evidence>
<dbReference type="SUPFAM" id="SSF58104">
    <property type="entry name" value="Methyl-accepting chemotaxis protein (MCP) signaling domain"/>
    <property type="match status" value="1"/>
</dbReference>
<evidence type="ECO:0000313" key="13">
    <source>
        <dbReference type="EMBL" id="BDQ38477.1"/>
    </source>
</evidence>
<dbReference type="InterPro" id="IPR003660">
    <property type="entry name" value="HAMP_dom"/>
</dbReference>
<dbReference type="Gene3D" id="3.30.450.20">
    <property type="entry name" value="PAS domain"/>
    <property type="match status" value="2"/>
</dbReference>
<dbReference type="Pfam" id="PF00015">
    <property type="entry name" value="MCPsignal"/>
    <property type="match status" value="1"/>
</dbReference>
<dbReference type="PROSITE" id="PS50111">
    <property type="entry name" value="CHEMOTAXIS_TRANSDUC_2"/>
    <property type="match status" value="1"/>
</dbReference>
<reference evidence="13 14" key="1">
    <citation type="submission" date="2022-08" db="EMBL/GenBank/DDBJ databases">
        <title>Genome Sequence of the sulphate-reducing bacterium, Pseudodesulfovibrio sp. SYK.</title>
        <authorList>
            <person name="Kondo R."/>
            <person name="Kataoka T."/>
        </authorList>
    </citation>
    <scope>NUCLEOTIDE SEQUENCE [LARGE SCALE GENOMIC DNA]</scope>
    <source>
        <strain evidence="13 14">SYK</strain>
    </source>
</reference>
<evidence type="ECO:0000256" key="2">
    <source>
        <dbReference type="ARBA" id="ARBA00022475"/>
    </source>
</evidence>
<evidence type="ECO:0000256" key="9">
    <source>
        <dbReference type="SAM" id="MobiDB-lite"/>
    </source>
</evidence>
<dbReference type="SMART" id="SM00283">
    <property type="entry name" value="MA"/>
    <property type="match status" value="1"/>
</dbReference>
<comment type="similarity">
    <text evidence="7">Belongs to the methyl-accepting chemotaxis (MCP) protein family.</text>
</comment>
<protein>
    <recommendedName>
        <fullName evidence="15">Methyl-accepting chemotaxis protein</fullName>
    </recommendedName>
</protein>
<name>A0ABN6S8P4_9BACT</name>
<evidence type="ECO:0000256" key="6">
    <source>
        <dbReference type="ARBA" id="ARBA00023136"/>
    </source>
</evidence>
<dbReference type="Proteomes" id="UP001317742">
    <property type="component" value="Chromosome"/>
</dbReference>
<dbReference type="CDD" id="cd12912">
    <property type="entry name" value="PDC2_MCP_like"/>
    <property type="match status" value="1"/>
</dbReference>
<feature type="transmembrane region" description="Helical" evidence="10">
    <location>
        <begin position="281"/>
        <end position="301"/>
    </location>
</feature>
<keyword evidence="4 10" id="KW-0812">Transmembrane</keyword>
<evidence type="ECO:0000313" key="14">
    <source>
        <dbReference type="Proteomes" id="UP001317742"/>
    </source>
</evidence>
<evidence type="ECO:0000256" key="3">
    <source>
        <dbReference type="ARBA" id="ARBA00022500"/>
    </source>
</evidence>
<feature type="compositionally biased region" description="Acidic residues" evidence="9">
    <location>
        <begin position="630"/>
        <end position="639"/>
    </location>
</feature>
<dbReference type="InterPro" id="IPR051310">
    <property type="entry name" value="MCP_chemotaxis"/>
</dbReference>
<keyword evidence="5 10" id="KW-1133">Transmembrane helix</keyword>
<gene>
    <name evidence="13" type="ORF">SYK_28370</name>
</gene>
<accession>A0ABN6S8P4</accession>
<dbReference type="PROSITE" id="PS50885">
    <property type="entry name" value="HAMP"/>
    <property type="match status" value="1"/>
</dbReference>
<keyword evidence="3" id="KW-0145">Chemotaxis</keyword>
<dbReference type="PANTHER" id="PTHR43531">
    <property type="entry name" value="PROTEIN ICFG"/>
    <property type="match status" value="1"/>
</dbReference>
<evidence type="ECO:0000259" key="11">
    <source>
        <dbReference type="PROSITE" id="PS50111"/>
    </source>
</evidence>
<evidence type="ECO:0000256" key="1">
    <source>
        <dbReference type="ARBA" id="ARBA00004651"/>
    </source>
</evidence>
<dbReference type="InterPro" id="IPR033479">
    <property type="entry name" value="dCache_1"/>
</dbReference>
<dbReference type="RefSeq" id="WP_281760974.1">
    <property type="nucleotide sequence ID" value="NZ_AP026709.1"/>
</dbReference>
<dbReference type="CDD" id="cd06225">
    <property type="entry name" value="HAMP"/>
    <property type="match status" value="1"/>
</dbReference>
<evidence type="ECO:0000256" key="7">
    <source>
        <dbReference type="ARBA" id="ARBA00029447"/>
    </source>
</evidence>
<comment type="subcellular location">
    <subcellularLocation>
        <location evidence="1">Cell membrane</location>
        <topology evidence="1">Multi-pass membrane protein</topology>
    </subcellularLocation>
</comment>
<feature type="transmembrane region" description="Helical" evidence="10">
    <location>
        <begin position="12"/>
        <end position="33"/>
    </location>
</feature>
<dbReference type="InterPro" id="IPR004089">
    <property type="entry name" value="MCPsignal_dom"/>
</dbReference>
<feature type="compositionally biased region" description="Low complexity" evidence="9">
    <location>
        <begin position="610"/>
        <end position="624"/>
    </location>
</feature>